<dbReference type="Proteomes" id="UP000006038">
    <property type="component" value="Chromosome 7"/>
</dbReference>
<organism evidence="2">
    <name type="scientific">Oryza brachyantha</name>
    <name type="common">malo sina</name>
    <dbReference type="NCBI Taxonomy" id="4533"/>
    <lineage>
        <taxon>Eukaryota</taxon>
        <taxon>Viridiplantae</taxon>
        <taxon>Streptophyta</taxon>
        <taxon>Embryophyta</taxon>
        <taxon>Tracheophyta</taxon>
        <taxon>Spermatophyta</taxon>
        <taxon>Magnoliopsida</taxon>
        <taxon>Liliopsida</taxon>
        <taxon>Poales</taxon>
        <taxon>Poaceae</taxon>
        <taxon>BOP clade</taxon>
        <taxon>Oryzoideae</taxon>
        <taxon>Oryzeae</taxon>
        <taxon>Oryzinae</taxon>
        <taxon>Oryza</taxon>
    </lineage>
</organism>
<name>J3MP26_ORYBR</name>
<dbReference type="HOGENOM" id="CLU_2874535_0_0_1"/>
<feature type="compositionally biased region" description="Low complexity" evidence="1">
    <location>
        <begin position="52"/>
        <end position="64"/>
    </location>
</feature>
<dbReference type="AlphaFoldDB" id="J3MP26"/>
<feature type="region of interest" description="Disordered" evidence="1">
    <location>
        <begin position="42"/>
        <end position="64"/>
    </location>
</feature>
<evidence type="ECO:0000313" key="3">
    <source>
        <dbReference type="Proteomes" id="UP000006038"/>
    </source>
</evidence>
<keyword evidence="3" id="KW-1185">Reference proteome</keyword>
<proteinExistence type="predicted"/>
<evidence type="ECO:0000313" key="2">
    <source>
        <dbReference type="EnsemblPlants" id="OB07G31580.1"/>
    </source>
</evidence>
<sequence length="64" mass="6813">GVVAVPISPKQTKTKERHIRHGSALIQTPKSLNIFHKAITDGRGLSDSGQINTSSNNSSTTEIS</sequence>
<reference evidence="2" key="1">
    <citation type="journal article" date="2013" name="Nat. Commun.">
        <title>Whole-genome sequencing of Oryza brachyantha reveals mechanisms underlying Oryza genome evolution.</title>
        <authorList>
            <person name="Chen J."/>
            <person name="Huang Q."/>
            <person name="Gao D."/>
            <person name="Wang J."/>
            <person name="Lang Y."/>
            <person name="Liu T."/>
            <person name="Li B."/>
            <person name="Bai Z."/>
            <person name="Luis Goicoechea J."/>
            <person name="Liang C."/>
            <person name="Chen C."/>
            <person name="Zhang W."/>
            <person name="Sun S."/>
            <person name="Liao Y."/>
            <person name="Zhang X."/>
            <person name="Yang L."/>
            <person name="Song C."/>
            <person name="Wang M."/>
            <person name="Shi J."/>
            <person name="Liu G."/>
            <person name="Liu J."/>
            <person name="Zhou H."/>
            <person name="Zhou W."/>
            <person name="Yu Q."/>
            <person name="An N."/>
            <person name="Chen Y."/>
            <person name="Cai Q."/>
            <person name="Wang B."/>
            <person name="Liu B."/>
            <person name="Min J."/>
            <person name="Huang Y."/>
            <person name="Wu H."/>
            <person name="Li Z."/>
            <person name="Zhang Y."/>
            <person name="Yin Y."/>
            <person name="Song W."/>
            <person name="Jiang J."/>
            <person name="Jackson S.A."/>
            <person name="Wing R.A."/>
            <person name="Wang J."/>
            <person name="Chen M."/>
        </authorList>
    </citation>
    <scope>NUCLEOTIDE SEQUENCE [LARGE SCALE GENOMIC DNA]</scope>
    <source>
        <strain evidence="2">cv. IRGC 101232</strain>
    </source>
</reference>
<protein>
    <submittedName>
        <fullName evidence="2">Uncharacterized protein</fullName>
    </submittedName>
</protein>
<evidence type="ECO:0000256" key="1">
    <source>
        <dbReference type="SAM" id="MobiDB-lite"/>
    </source>
</evidence>
<reference evidence="2" key="2">
    <citation type="submission" date="2013-04" db="UniProtKB">
        <authorList>
            <consortium name="EnsemblPlants"/>
        </authorList>
    </citation>
    <scope>IDENTIFICATION</scope>
</reference>
<dbReference type="Gramene" id="OB07G31580.1">
    <property type="protein sequence ID" value="OB07G31580.1"/>
    <property type="gene ID" value="OB07G31580"/>
</dbReference>
<dbReference type="EnsemblPlants" id="OB07G31580.1">
    <property type="protein sequence ID" value="OB07G31580.1"/>
    <property type="gene ID" value="OB07G31580"/>
</dbReference>
<accession>J3MP26</accession>